<sequence>MSFVTEIPAASSADALAHFEASFTFETDCWDVHHAISSGQQDFVLLDVRGTEKYAAGHVPGAIDLAHRKIIGSKMAAYPQGTLFVVYCAGPHCNGAARAAVRLAKLGLPVKVMPGGITGWVDEGFTLEKSEVAAAT</sequence>
<dbReference type="CDD" id="cd01521">
    <property type="entry name" value="RHOD_PspE2"/>
    <property type="match status" value="1"/>
</dbReference>
<dbReference type="AlphaFoldDB" id="A0A6L6PYW2"/>
<feature type="domain" description="Rhodanese" evidence="1">
    <location>
        <begin position="39"/>
        <end position="129"/>
    </location>
</feature>
<name>A0A6L6PYW2_9BURK</name>
<evidence type="ECO:0000313" key="3">
    <source>
        <dbReference type="Proteomes" id="UP000484015"/>
    </source>
</evidence>
<dbReference type="RefSeq" id="WP_155438857.1">
    <property type="nucleotide sequence ID" value="NZ_WNLA01000005.1"/>
</dbReference>
<dbReference type="InterPro" id="IPR050229">
    <property type="entry name" value="GlpE_sulfurtransferase"/>
</dbReference>
<evidence type="ECO:0000313" key="2">
    <source>
        <dbReference type="EMBL" id="MTW02456.1"/>
    </source>
</evidence>
<dbReference type="InterPro" id="IPR001763">
    <property type="entry name" value="Rhodanese-like_dom"/>
</dbReference>
<evidence type="ECO:0000259" key="1">
    <source>
        <dbReference type="PROSITE" id="PS50206"/>
    </source>
</evidence>
<dbReference type="InterPro" id="IPR036873">
    <property type="entry name" value="Rhodanese-like_dom_sf"/>
</dbReference>
<dbReference type="OrthoDB" id="1445766at2"/>
<dbReference type="EMBL" id="WNLA01000005">
    <property type="protein sequence ID" value="MTW02456.1"/>
    <property type="molecule type" value="Genomic_DNA"/>
</dbReference>
<protein>
    <submittedName>
        <fullName evidence="2">Rhodanese-like domain-containing protein</fullName>
    </submittedName>
</protein>
<dbReference type="SMART" id="SM00450">
    <property type="entry name" value="RHOD"/>
    <property type="match status" value="1"/>
</dbReference>
<accession>A0A6L6PYW2</accession>
<reference evidence="2 3" key="1">
    <citation type="submission" date="2019-11" db="EMBL/GenBank/DDBJ databases">
        <title>Type strains purchased from KCTC, JCM and DSMZ.</title>
        <authorList>
            <person name="Lu H."/>
        </authorList>
    </citation>
    <scope>NUCLEOTIDE SEQUENCE [LARGE SCALE GENOMIC DNA]</scope>
    <source>
        <strain evidence="2 3">KCTC 42409</strain>
    </source>
</reference>
<gene>
    <name evidence="2" type="ORF">GM668_10225</name>
</gene>
<keyword evidence="3" id="KW-1185">Reference proteome</keyword>
<proteinExistence type="predicted"/>
<dbReference type="PROSITE" id="PS50206">
    <property type="entry name" value="RHODANESE_3"/>
    <property type="match status" value="1"/>
</dbReference>
<organism evidence="2 3">
    <name type="scientific">Pseudoduganella ginsengisoli</name>
    <dbReference type="NCBI Taxonomy" id="1462440"/>
    <lineage>
        <taxon>Bacteria</taxon>
        <taxon>Pseudomonadati</taxon>
        <taxon>Pseudomonadota</taxon>
        <taxon>Betaproteobacteria</taxon>
        <taxon>Burkholderiales</taxon>
        <taxon>Oxalobacteraceae</taxon>
        <taxon>Telluria group</taxon>
        <taxon>Pseudoduganella</taxon>
    </lineage>
</organism>
<dbReference type="PANTHER" id="PTHR43031">
    <property type="entry name" value="FAD-DEPENDENT OXIDOREDUCTASE"/>
    <property type="match status" value="1"/>
</dbReference>
<dbReference type="InterPro" id="IPR001307">
    <property type="entry name" value="Thiosulphate_STrfase_CS"/>
</dbReference>
<dbReference type="PANTHER" id="PTHR43031:SF1">
    <property type="entry name" value="PYRIDINE NUCLEOTIDE-DISULPHIDE OXIDOREDUCTASE"/>
    <property type="match status" value="1"/>
</dbReference>
<dbReference type="GO" id="GO:0004792">
    <property type="term" value="F:thiosulfate-cyanide sulfurtransferase activity"/>
    <property type="evidence" value="ECO:0007669"/>
    <property type="project" value="InterPro"/>
</dbReference>
<dbReference type="Proteomes" id="UP000484015">
    <property type="component" value="Unassembled WGS sequence"/>
</dbReference>
<dbReference type="PROSITE" id="PS00380">
    <property type="entry name" value="RHODANESE_1"/>
    <property type="match status" value="1"/>
</dbReference>
<dbReference type="Pfam" id="PF00581">
    <property type="entry name" value="Rhodanese"/>
    <property type="match status" value="1"/>
</dbReference>
<dbReference type="Gene3D" id="3.40.250.10">
    <property type="entry name" value="Rhodanese-like domain"/>
    <property type="match status" value="1"/>
</dbReference>
<dbReference type="SUPFAM" id="SSF52821">
    <property type="entry name" value="Rhodanese/Cell cycle control phosphatase"/>
    <property type="match status" value="1"/>
</dbReference>
<comment type="caution">
    <text evidence="2">The sequence shown here is derived from an EMBL/GenBank/DDBJ whole genome shotgun (WGS) entry which is preliminary data.</text>
</comment>